<dbReference type="AlphaFoldDB" id="A0A1Y2D552"/>
<comment type="caution">
    <text evidence="1">The sequence shown here is derived from an EMBL/GenBank/DDBJ whole genome shotgun (WGS) entry which is preliminary data.</text>
</comment>
<gene>
    <name evidence="1" type="ORF">BCR35DRAFT_227336</name>
</gene>
<protein>
    <submittedName>
        <fullName evidence="1">Uncharacterized protein</fullName>
    </submittedName>
</protein>
<evidence type="ECO:0000313" key="1">
    <source>
        <dbReference type="EMBL" id="ORY54274.1"/>
    </source>
</evidence>
<name>A0A1Y2D552_9BASI</name>
<reference evidence="1 2" key="1">
    <citation type="submission" date="2016-07" db="EMBL/GenBank/DDBJ databases">
        <title>Pervasive Adenine N6-methylation of Active Genes in Fungi.</title>
        <authorList>
            <consortium name="DOE Joint Genome Institute"/>
            <person name="Mondo S.J."/>
            <person name="Dannebaum R.O."/>
            <person name="Kuo R.C."/>
            <person name="Labutti K."/>
            <person name="Haridas S."/>
            <person name="Kuo A."/>
            <person name="Salamov A."/>
            <person name="Ahrendt S.R."/>
            <person name="Lipzen A."/>
            <person name="Sullivan W."/>
            <person name="Andreopoulos W.B."/>
            <person name="Clum A."/>
            <person name="Lindquist E."/>
            <person name="Daum C."/>
            <person name="Ramamoorthy G.K."/>
            <person name="Gryganskyi A."/>
            <person name="Culley D."/>
            <person name="Magnuson J.K."/>
            <person name="James T.Y."/>
            <person name="O'Malley M.A."/>
            <person name="Stajich J.E."/>
            <person name="Spatafora J.W."/>
            <person name="Visel A."/>
            <person name="Grigoriev I.V."/>
        </authorList>
    </citation>
    <scope>NUCLEOTIDE SEQUENCE [LARGE SCALE GENOMIC DNA]</scope>
    <source>
        <strain evidence="1 2">62-1032</strain>
    </source>
</reference>
<dbReference type="Proteomes" id="UP000193467">
    <property type="component" value="Unassembled WGS sequence"/>
</dbReference>
<accession>A0A1Y2D552</accession>
<dbReference type="InParanoid" id="A0A1Y2D552"/>
<dbReference type="EMBL" id="MCGR01000099">
    <property type="protein sequence ID" value="ORY54274.1"/>
    <property type="molecule type" value="Genomic_DNA"/>
</dbReference>
<organism evidence="1 2">
    <name type="scientific">Leucosporidium creatinivorum</name>
    <dbReference type="NCBI Taxonomy" id="106004"/>
    <lineage>
        <taxon>Eukaryota</taxon>
        <taxon>Fungi</taxon>
        <taxon>Dikarya</taxon>
        <taxon>Basidiomycota</taxon>
        <taxon>Pucciniomycotina</taxon>
        <taxon>Microbotryomycetes</taxon>
        <taxon>Leucosporidiales</taxon>
        <taxon>Leucosporidium</taxon>
    </lineage>
</organism>
<sequence length="174" mass="19768">MEENTACVLISSNGDLIRRLGVDTVSLALFVPSLLATLHGQEPVDVHITWHQRYFEMLTAAITECYDHDVLREYLRILAMLLGWKEELAPRIAARIKVGSAMIAGLEETERFREAILTTLEHKAFGFRGQIVASRVRYVAKEAIQPSLSRFTSRLWGKDEKDWLQIQAAVSLTR</sequence>
<evidence type="ECO:0000313" key="2">
    <source>
        <dbReference type="Proteomes" id="UP000193467"/>
    </source>
</evidence>
<proteinExistence type="predicted"/>
<keyword evidence="2" id="KW-1185">Reference proteome</keyword>